<evidence type="ECO:0000313" key="8">
    <source>
        <dbReference type="EMBL" id="VVA32529.1"/>
    </source>
</evidence>
<comment type="subcellular location">
    <subcellularLocation>
        <location evidence="1">Nucleus</location>
    </subcellularLocation>
</comment>
<feature type="region of interest" description="Disordered" evidence="6">
    <location>
        <begin position="1"/>
        <end position="38"/>
    </location>
</feature>
<dbReference type="GO" id="GO:0043565">
    <property type="term" value="F:sequence-specific DNA binding"/>
    <property type="evidence" value="ECO:0007669"/>
    <property type="project" value="TreeGrafter"/>
</dbReference>
<evidence type="ECO:0000256" key="4">
    <source>
        <dbReference type="ARBA" id="ARBA00023163"/>
    </source>
</evidence>
<organism evidence="8 9">
    <name type="scientific">Prunus dulcis</name>
    <name type="common">Almond</name>
    <name type="synonym">Amygdalus dulcis</name>
    <dbReference type="NCBI Taxonomy" id="3755"/>
    <lineage>
        <taxon>Eukaryota</taxon>
        <taxon>Viridiplantae</taxon>
        <taxon>Streptophyta</taxon>
        <taxon>Embryophyta</taxon>
        <taxon>Tracheophyta</taxon>
        <taxon>Spermatophyta</taxon>
        <taxon>Magnoliopsida</taxon>
        <taxon>eudicotyledons</taxon>
        <taxon>Gunneridae</taxon>
        <taxon>Pentapetalae</taxon>
        <taxon>rosids</taxon>
        <taxon>fabids</taxon>
        <taxon>Rosales</taxon>
        <taxon>Rosaceae</taxon>
        <taxon>Amygdaloideae</taxon>
        <taxon>Amygdaleae</taxon>
        <taxon>Prunus</taxon>
    </lineage>
</organism>
<name>A0A5E4FYI2_PRUDU</name>
<feature type="compositionally biased region" description="Polar residues" evidence="6">
    <location>
        <begin position="24"/>
        <end position="37"/>
    </location>
</feature>
<dbReference type="InterPro" id="IPR017887">
    <property type="entry name" value="TF_TCP_subgr"/>
</dbReference>
<dbReference type="PANTHER" id="PTHR31072:SF147">
    <property type="entry name" value="TRANSCRIPTION FACTOR TCP13"/>
    <property type="match status" value="1"/>
</dbReference>
<evidence type="ECO:0000313" key="9">
    <source>
        <dbReference type="Proteomes" id="UP000327085"/>
    </source>
</evidence>
<feature type="compositionally biased region" description="Basic and acidic residues" evidence="6">
    <location>
        <begin position="362"/>
        <end position="376"/>
    </location>
</feature>
<dbReference type="PROSITE" id="PS51369">
    <property type="entry name" value="TCP"/>
    <property type="match status" value="1"/>
</dbReference>
<evidence type="ECO:0000256" key="2">
    <source>
        <dbReference type="ARBA" id="ARBA00023015"/>
    </source>
</evidence>
<protein>
    <submittedName>
        <fullName evidence="8">PREDICTED: mRNAion factor</fullName>
    </submittedName>
</protein>
<keyword evidence="5" id="KW-0539">Nucleus</keyword>
<feature type="region of interest" description="Disordered" evidence="6">
    <location>
        <begin position="141"/>
        <end position="173"/>
    </location>
</feature>
<dbReference type="AlphaFoldDB" id="A0A5E4FYI2"/>
<dbReference type="EMBL" id="CABIKO010000251">
    <property type="protein sequence ID" value="VVA32529.1"/>
    <property type="molecule type" value="Genomic_DNA"/>
</dbReference>
<dbReference type="InterPro" id="IPR005333">
    <property type="entry name" value="Transcription_factor_TCP"/>
</dbReference>
<accession>A0A5E4FYI2</accession>
<keyword evidence="2" id="KW-0805">Transcription regulation</keyword>
<dbReference type="PANTHER" id="PTHR31072">
    <property type="entry name" value="TRANSCRIPTION FACTOR TCP4-RELATED"/>
    <property type="match status" value="1"/>
</dbReference>
<dbReference type="InParanoid" id="A0A5E4FYI2"/>
<feature type="region of interest" description="Disordered" evidence="6">
    <location>
        <begin position="188"/>
        <end position="220"/>
    </location>
</feature>
<dbReference type="GO" id="GO:0005634">
    <property type="term" value="C:nucleus"/>
    <property type="evidence" value="ECO:0007669"/>
    <property type="project" value="UniProtKB-SubCell"/>
</dbReference>
<dbReference type="Gramene" id="VVA32529">
    <property type="protein sequence ID" value="VVA32529"/>
    <property type="gene ID" value="Prudul26B004445"/>
</dbReference>
<feature type="region of interest" description="Disordered" evidence="6">
    <location>
        <begin position="319"/>
        <end position="338"/>
    </location>
</feature>
<feature type="domain" description="TCP" evidence="7">
    <location>
        <begin position="57"/>
        <end position="115"/>
    </location>
</feature>
<evidence type="ECO:0000256" key="6">
    <source>
        <dbReference type="SAM" id="MobiDB-lite"/>
    </source>
</evidence>
<evidence type="ECO:0000256" key="5">
    <source>
        <dbReference type="ARBA" id="ARBA00023242"/>
    </source>
</evidence>
<sequence length="376" mass="41344">MIKSHNGADLQEAAGNSSRDDQANKFSTKANDLSRPSTPWLRLKDPRIVRVSRAFGGKDRHSKVCTVKGLRDRRVRLSVPTAIQLYDLQERLGLNQPSKVVDWLLDAAKHEIDELPPLPLPPSGNFGLNHPSLVLTSSHGVQTHAHAQLSHDNGEGPSDGIAPARSHSWSTNSDAIWRGKSKEIAIDTTNEEEEENQKDISTGSDQKEEGNVDGNSSSNNFLTRISTNHPFFPGLVNNAMPYAYHNWDHNQPSNFPLSQLGSHGFPSQTADLHNFINVVSLPSTLSLSTTQSYFPSHNAAAAAEIDPRQFNHMHMLSSSSTSQNLLPNSLSPTLYPNSQTLRAPHLSMMTKLVRSSNNTTGSDHHQPNTDQESPSR</sequence>
<evidence type="ECO:0000256" key="3">
    <source>
        <dbReference type="ARBA" id="ARBA00023125"/>
    </source>
</evidence>
<gene>
    <name evidence="8" type="ORF">ALMOND_2B004445</name>
</gene>
<evidence type="ECO:0000259" key="7">
    <source>
        <dbReference type="PROSITE" id="PS51369"/>
    </source>
</evidence>
<dbReference type="FunCoup" id="A0A5E4FYI2">
    <property type="interactions" value="21"/>
</dbReference>
<keyword evidence="4" id="KW-0804">Transcription</keyword>
<evidence type="ECO:0000256" key="1">
    <source>
        <dbReference type="ARBA" id="ARBA00004123"/>
    </source>
</evidence>
<keyword evidence="3" id="KW-0238">DNA-binding</keyword>
<reference evidence="9" key="1">
    <citation type="journal article" date="2020" name="Plant J.">
        <title>Transposons played a major role in the diversification between the closely related almond and peach genomes: results from the almond genome sequence.</title>
        <authorList>
            <person name="Alioto T."/>
            <person name="Alexiou K.G."/>
            <person name="Bardil A."/>
            <person name="Barteri F."/>
            <person name="Castanera R."/>
            <person name="Cruz F."/>
            <person name="Dhingra A."/>
            <person name="Duval H."/>
            <person name="Fernandez I Marti A."/>
            <person name="Frias L."/>
            <person name="Galan B."/>
            <person name="Garcia J.L."/>
            <person name="Howad W."/>
            <person name="Gomez-Garrido J."/>
            <person name="Gut M."/>
            <person name="Julca I."/>
            <person name="Morata J."/>
            <person name="Puigdomenech P."/>
            <person name="Ribeca P."/>
            <person name="Rubio Cabetas M.J."/>
            <person name="Vlasova A."/>
            <person name="Wirthensohn M."/>
            <person name="Garcia-Mas J."/>
            <person name="Gabaldon T."/>
            <person name="Casacuberta J.M."/>
            <person name="Arus P."/>
        </authorList>
    </citation>
    <scope>NUCLEOTIDE SEQUENCE [LARGE SCALE GENOMIC DNA]</scope>
    <source>
        <strain evidence="9">cv. Texas</strain>
    </source>
</reference>
<dbReference type="Pfam" id="PF03634">
    <property type="entry name" value="TCP"/>
    <property type="match status" value="1"/>
</dbReference>
<dbReference type="GO" id="GO:0003700">
    <property type="term" value="F:DNA-binding transcription factor activity"/>
    <property type="evidence" value="ECO:0007669"/>
    <property type="project" value="InterPro"/>
</dbReference>
<feature type="region of interest" description="Disordered" evidence="6">
    <location>
        <begin position="355"/>
        <end position="376"/>
    </location>
</feature>
<dbReference type="OMA" id="HNWDHNQ"/>
<dbReference type="Proteomes" id="UP000327085">
    <property type="component" value="Chromosome 3"/>
</dbReference>
<proteinExistence type="predicted"/>